<dbReference type="InterPro" id="IPR005112">
    <property type="entry name" value="dDENN_dom"/>
</dbReference>
<evidence type="ECO:0000259" key="3">
    <source>
        <dbReference type="PROSITE" id="PS50211"/>
    </source>
</evidence>
<feature type="region of interest" description="Disordered" evidence="2">
    <location>
        <begin position="636"/>
        <end position="754"/>
    </location>
</feature>
<dbReference type="SMART" id="SM00800">
    <property type="entry name" value="uDENN"/>
    <property type="match status" value="1"/>
</dbReference>
<feature type="compositionally biased region" description="Low complexity" evidence="2">
    <location>
        <begin position="736"/>
        <end position="753"/>
    </location>
</feature>
<protein>
    <recommendedName>
        <fullName evidence="3">UDENN domain-containing protein</fullName>
    </recommendedName>
</protein>
<keyword evidence="5" id="KW-1185">Reference proteome</keyword>
<accession>A0A9W7GP95</accession>
<proteinExistence type="predicted"/>
<feature type="domain" description="UDENN" evidence="3">
    <location>
        <begin position="34"/>
        <end position="485"/>
    </location>
</feature>
<dbReference type="GO" id="GO:0031410">
    <property type="term" value="C:cytoplasmic vesicle"/>
    <property type="evidence" value="ECO:0007669"/>
    <property type="project" value="TreeGrafter"/>
</dbReference>
<dbReference type="Pfam" id="PF03456">
    <property type="entry name" value="uDENN"/>
    <property type="match status" value="1"/>
</dbReference>
<dbReference type="SMART" id="SM00799">
    <property type="entry name" value="DENN"/>
    <property type="match status" value="1"/>
</dbReference>
<dbReference type="Gene3D" id="3.30.450.200">
    <property type="match status" value="1"/>
</dbReference>
<evidence type="ECO:0000256" key="1">
    <source>
        <dbReference type="PROSITE-ProRule" id="PRU00708"/>
    </source>
</evidence>
<dbReference type="InterPro" id="IPR051696">
    <property type="entry name" value="DENN_Domain_GEFs"/>
</dbReference>
<dbReference type="InterPro" id="IPR002885">
    <property type="entry name" value="PPR_rpt"/>
</dbReference>
<dbReference type="PANTHER" id="PTHR12296">
    <property type="entry name" value="DENN DOMAIN-CONTAINING PROTEIN 4"/>
    <property type="match status" value="1"/>
</dbReference>
<gene>
    <name evidence="4" type="ORF">TrCOL_g1811</name>
</gene>
<evidence type="ECO:0000313" key="4">
    <source>
        <dbReference type="EMBL" id="GMI48920.1"/>
    </source>
</evidence>
<dbReference type="InterPro" id="IPR043153">
    <property type="entry name" value="DENN_C"/>
</dbReference>
<comment type="caution">
    <text evidence="4">The sequence shown here is derived from an EMBL/GenBank/DDBJ whole genome shotgun (WGS) entry which is preliminary data.</text>
</comment>
<dbReference type="InterPro" id="IPR037516">
    <property type="entry name" value="Tripartite_DENN"/>
</dbReference>
<dbReference type="Gene3D" id="1.25.40.10">
    <property type="entry name" value="Tetratricopeptide repeat domain"/>
    <property type="match status" value="1"/>
</dbReference>
<dbReference type="InterPro" id="IPR011990">
    <property type="entry name" value="TPR-like_helical_dom_sf"/>
</dbReference>
<feature type="compositionally biased region" description="Gly residues" evidence="2">
    <location>
        <begin position="677"/>
        <end position="696"/>
    </location>
</feature>
<dbReference type="InterPro" id="IPR005113">
    <property type="entry name" value="uDENN_dom"/>
</dbReference>
<dbReference type="Gene3D" id="3.40.50.11500">
    <property type="match status" value="1"/>
</dbReference>
<sequence length="1113" mass="123006">MAPSRRHSAAEKKESFNLVSTYISISSHLNDPGVHPPPSSFPPDLDVLCGCYEPRISAVYPKNLKPDELEGIKRFSMPRGVQILDTYQLPKIHYFVQTREDGERCYAVALTLWEEATVNLSSHLSFSSPLKLEKDGAIEASNSFSKLTVFQPTTLVLLSSHPYLPMYRLFLTQLYRLSTTPSPIPIERYVQNLTCEVPSPPRGTVEVMMTMMNSTLKFWAPPANQPIPWVSIPFIPLFSSLPIPDILKVWTCLSLERQVLLVSSSLTLLTECCEILSSLLFPMSWTHCYIPCLPSYLLPVLSAPMPYFCGIDKADLDEAMLEASSECVVVDLDEGTLKMGLATPKLPTMPTKRRSKLERELTRRAGTVFQTAREGRLETLKRMDDAFYVASTPEDITENDGQEEKERGDWDSVQEAFFRFYIALLKDYRRFLVFPKEEMPMMAGFQSKPFVLSQPKEFQPFLKQLCATQQFDAFITKRLYKPGEEDVTFFEESIDAKMNRYKMKLKKIETPFLQSAKVQRKLKTVVAPEPSKEGLEPGALYSYTVFPSTLDPSLFGVAKPLPTVIAEENRKRISRARLRSHSAGAQQEIFSMAKKGGQKHAQEQPNLTVSASSTTFTVFFMAYTAVVGRDLKELESRGEEEFEEGGGESGGRGTGAMFNRLSSADEGDGEEVKDGEGVGGVEDLGDGGETGSGGDKGSVQASDASESYESATEDEISTGVECLTTSGSAESNEIPSDAQASSDSAHSVDSASSIRRVKSMKEEMLEEARATAKAQLDLAFEVLLMMRNRDLMPESFAYQCLIDACGRCGDTGRVCELLGMMHEDGVVADSVVYSCLVKAFSVDAGKKKDEMPSFTNGYAGAVDWNKMRSGSVSGGATPHASPTRSVGSKSAAAPPQPPSTPQQKIMNFFKAQSLPVSMPFVGGVSKKEKEYHLTDKVKRQVDLGNSLLDVLYRDLYVDTFRGVCNVCNCKLSEPDVCKGWAQGESHEYRVTCPSCSGKGVTRFSVFSTADGWSDSGVSGQEGKLFCMYLSPWVLKKELMSIMSDSITTLLDPEFPKLSEQKATIYWNLIVSFRREKLPFTWLFQGSFGNSLIQPGPDDMVSFDNASHSGSSVG</sequence>
<dbReference type="EMBL" id="BRYA01000443">
    <property type="protein sequence ID" value="GMI48920.1"/>
    <property type="molecule type" value="Genomic_DNA"/>
</dbReference>
<evidence type="ECO:0000313" key="5">
    <source>
        <dbReference type="Proteomes" id="UP001165065"/>
    </source>
</evidence>
<dbReference type="Proteomes" id="UP001165065">
    <property type="component" value="Unassembled WGS sequence"/>
</dbReference>
<dbReference type="PANTHER" id="PTHR12296:SF21">
    <property type="entry name" value="DENN DOMAIN-CONTAINING PROTEIN 3"/>
    <property type="match status" value="1"/>
</dbReference>
<dbReference type="GO" id="GO:0032483">
    <property type="term" value="P:regulation of Rab protein signal transduction"/>
    <property type="evidence" value="ECO:0007669"/>
    <property type="project" value="TreeGrafter"/>
</dbReference>
<dbReference type="OrthoDB" id="194635at2759"/>
<dbReference type="SMART" id="SM00801">
    <property type="entry name" value="dDENN"/>
    <property type="match status" value="1"/>
</dbReference>
<dbReference type="AlphaFoldDB" id="A0A9W7GP95"/>
<evidence type="ECO:0000256" key="2">
    <source>
        <dbReference type="SAM" id="MobiDB-lite"/>
    </source>
</evidence>
<feature type="region of interest" description="Disordered" evidence="2">
    <location>
        <begin position="871"/>
        <end position="902"/>
    </location>
</feature>
<feature type="repeat" description="PPR" evidence="1">
    <location>
        <begin position="794"/>
        <end position="828"/>
    </location>
</feature>
<dbReference type="Pfam" id="PF02141">
    <property type="entry name" value="DENN"/>
    <property type="match status" value="1"/>
</dbReference>
<dbReference type="Pfam" id="PF03455">
    <property type="entry name" value="dDENN"/>
    <property type="match status" value="1"/>
</dbReference>
<dbReference type="NCBIfam" id="TIGR00756">
    <property type="entry name" value="PPR"/>
    <property type="match status" value="1"/>
</dbReference>
<dbReference type="InterPro" id="IPR001194">
    <property type="entry name" value="cDENN_dom"/>
</dbReference>
<feature type="compositionally biased region" description="Polar residues" evidence="2">
    <location>
        <begin position="723"/>
        <end position="734"/>
    </location>
</feature>
<dbReference type="PROSITE" id="PS50211">
    <property type="entry name" value="DENN"/>
    <property type="match status" value="1"/>
</dbReference>
<reference evidence="5" key="1">
    <citation type="journal article" date="2023" name="Commun. Biol.">
        <title>Genome analysis of Parmales, the sister group of diatoms, reveals the evolutionary specialization of diatoms from phago-mixotrophs to photoautotrophs.</title>
        <authorList>
            <person name="Ban H."/>
            <person name="Sato S."/>
            <person name="Yoshikawa S."/>
            <person name="Yamada K."/>
            <person name="Nakamura Y."/>
            <person name="Ichinomiya M."/>
            <person name="Sato N."/>
            <person name="Blanc-Mathieu R."/>
            <person name="Endo H."/>
            <person name="Kuwata A."/>
            <person name="Ogata H."/>
        </authorList>
    </citation>
    <scope>NUCLEOTIDE SEQUENCE [LARGE SCALE GENOMIC DNA]</scope>
</reference>
<dbReference type="PROSITE" id="PS51375">
    <property type="entry name" value="PPR"/>
    <property type="match status" value="1"/>
</dbReference>
<organism evidence="4 5">
    <name type="scientific">Triparma columacea</name>
    <dbReference type="NCBI Taxonomy" id="722753"/>
    <lineage>
        <taxon>Eukaryota</taxon>
        <taxon>Sar</taxon>
        <taxon>Stramenopiles</taxon>
        <taxon>Ochrophyta</taxon>
        <taxon>Bolidophyceae</taxon>
        <taxon>Parmales</taxon>
        <taxon>Triparmaceae</taxon>
        <taxon>Triparma</taxon>
    </lineage>
</organism>
<feature type="compositionally biased region" description="Polar residues" evidence="2">
    <location>
        <begin position="699"/>
        <end position="710"/>
    </location>
</feature>
<name>A0A9W7GP95_9STRA</name>